<dbReference type="GO" id="GO:0005524">
    <property type="term" value="F:ATP binding"/>
    <property type="evidence" value="ECO:0007669"/>
    <property type="project" value="UniProtKB-UniRule"/>
</dbReference>
<organism evidence="8 9">
    <name type="scientific">candidate division Kazan bacterium</name>
    <dbReference type="NCBI Taxonomy" id="2202143"/>
    <lineage>
        <taxon>Bacteria</taxon>
        <taxon>Bacteria division Kazan-3B-28</taxon>
    </lineage>
</organism>
<evidence type="ECO:0000256" key="2">
    <source>
        <dbReference type="ARBA" id="ARBA00022727"/>
    </source>
</evidence>
<dbReference type="PANTHER" id="PTHR23359">
    <property type="entry name" value="NUCLEOTIDE KINASE"/>
    <property type="match status" value="1"/>
</dbReference>
<dbReference type="EC" id="2.7.4.3" evidence="5 7"/>
<comment type="caution">
    <text evidence="5">Lacks conserved residue(s) required for the propagation of feature annotation.</text>
</comment>
<dbReference type="Proteomes" id="UP000281261">
    <property type="component" value="Unassembled WGS sequence"/>
</dbReference>
<evidence type="ECO:0000256" key="6">
    <source>
        <dbReference type="RuleBase" id="RU003330"/>
    </source>
</evidence>
<comment type="similarity">
    <text evidence="5 6">Belongs to the adenylate kinase family.</text>
</comment>
<feature type="binding site" evidence="5">
    <location>
        <position position="137"/>
    </location>
    <ligand>
        <name>AMP</name>
        <dbReference type="ChEBI" id="CHEBI:456215"/>
    </ligand>
</feature>
<reference evidence="8 9" key="1">
    <citation type="submission" date="2018-06" db="EMBL/GenBank/DDBJ databases">
        <title>Extensive metabolic versatility and redundancy in microbially diverse, dynamic hydrothermal sediments.</title>
        <authorList>
            <person name="Dombrowski N."/>
            <person name="Teske A."/>
            <person name="Baker B.J."/>
        </authorList>
    </citation>
    <scope>NUCLEOTIDE SEQUENCE [LARGE SCALE GENOMIC DNA]</scope>
    <source>
        <strain evidence="8">B79_G16</strain>
    </source>
</reference>
<keyword evidence="5" id="KW-0963">Cytoplasm</keyword>
<dbReference type="GO" id="GO:0004017">
    <property type="term" value="F:AMP kinase activity"/>
    <property type="evidence" value="ECO:0007669"/>
    <property type="project" value="UniProtKB-UniRule"/>
</dbReference>
<comment type="subcellular location">
    <subcellularLocation>
        <location evidence="5 7">Cytoplasm</location>
    </subcellularLocation>
</comment>
<keyword evidence="5 7" id="KW-0067">ATP-binding</keyword>
<dbReference type="Pfam" id="PF00406">
    <property type="entry name" value="ADK"/>
    <property type="match status" value="1"/>
</dbReference>
<comment type="function">
    <text evidence="5">Catalyzes the reversible transfer of the terminal phosphate group between ATP and AMP. Plays an important role in cellular energy homeostasis and in adenine nucleotide metabolism.</text>
</comment>
<proteinExistence type="inferred from homology"/>
<dbReference type="EMBL" id="QMNG01000001">
    <property type="protein sequence ID" value="RLC37906.1"/>
    <property type="molecule type" value="Genomic_DNA"/>
</dbReference>
<dbReference type="HAMAP" id="MF_00235">
    <property type="entry name" value="Adenylate_kinase_Adk"/>
    <property type="match status" value="1"/>
</dbReference>
<dbReference type="CDD" id="cd01428">
    <property type="entry name" value="ADK"/>
    <property type="match status" value="1"/>
</dbReference>
<evidence type="ECO:0000313" key="8">
    <source>
        <dbReference type="EMBL" id="RLC37906.1"/>
    </source>
</evidence>
<feature type="binding site" evidence="5">
    <location>
        <position position="97"/>
    </location>
    <ligand>
        <name>AMP</name>
        <dbReference type="ChEBI" id="CHEBI:456215"/>
    </ligand>
</feature>
<evidence type="ECO:0000256" key="7">
    <source>
        <dbReference type="RuleBase" id="RU003331"/>
    </source>
</evidence>
<dbReference type="GO" id="GO:0005737">
    <property type="term" value="C:cytoplasm"/>
    <property type="evidence" value="ECO:0007669"/>
    <property type="project" value="UniProtKB-SubCell"/>
</dbReference>
<protein>
    <recommendedName>
        <fullName evidence="5 7">Adenylate kinase</fullName>
        <shortName evidence="5">AK</shortName>
        <ecNumber evidence="5 7">2.7.4.3</ecNumber>
    </recommendedName>
    <alternativeName>
        <fullName evidence="5">ATP-AMP transphosphorylase</fullName>
    </alternativeName>
    <alternativeName>
        <fullName evidence="5">ATP:AMP phosphotransferase</fullName>
    </alternativeName>
    <alternativeName>
        <fullName evidence="5">Adenylate monophosphate kinase</fullName>
    </alternativeName>
</protein>
<dbReference type="InterPro" id="IPR000850">
    <property type="entry name" value="Adenylat/UMP-CMP_kin"/>
</dbReference>
<gene>
    <name evidence="5" type="primary">adk</name>
    <name evidence="8" type="ORF">DRH29_00635</name>
</gene>
<feature type="binding site" evidence="5">
    <location>
        <position position="149"/>
    </location>
    <ligand>
        <name>AMP</name>
        <dbReference type="ChEBI" id="CHEBI:456215"/>
    </ligand>
</feature>
<name>A0A420ZE07_UNCK3</name>
<dbReference type="Gene3D" id="3.40.50.300">
    <property type="entry name" value="P-loop containing nucleotide triphosphate hydrolases"/>
    <property type="match status" value="1"/>
</dbReference>
<comment type="caution">
    <text evidence="8">The sequence shown here is derived from an EMBL/GenBank/DDBJ whole genome shotgun (WGS) entry which is preliminary data.</text>
</comment>
<dbReference type="SUPFAM" id="SSF52540">
    <property type="entry name" value="P-loop containing nucleoside triphosphate hydrolases"/>
    <property type="match status" value="1"/>
</dbReference>
<evidence type="ECO:0000256" key="1">
    <source>
        <dbReference type="ARBA" id="ARBA00022679"/>
    </source>
</evidence>
<keyword evidence="4 5" id="KW-0418">Kinase</keyword>
<evidence type="ECO:0000256" key="3">
    <source>
        <dbReference type="ARBA" id="ARBA00022741"/>
    </source>
</evidence>
<comment type="catalytic activity">
    <reaction evidence="5 7">
        <text>AMP + ATP = 2 ADP</text>
        <dbReference type="Rhea" id="RHEA:12973"/>
        <dbReference type="ChEBI" id="CHEBI:30616"/>
        <dbReference type="ChEBI" id="CHEBI:456215"/>
        <dbReference type="ChEBI" id="CHEBI:456216"/>
        <dbReference type="EC" id="2.7.4.3"/>
    </reaction>
</comment>
<dbReference type="GO" id="GO:0044209">
    <property type="term" value="P:AMP salvage"/>
    <property type="evidence" value="ECO:0007669"/>
    <property type="project" value="UniProtKB-UniRule"/>
</dbReference>
<keyword evidence="1 5" id="KW-0808">Transferase</keyword>
<dbReference type="PROSITE" id="PS00113">
    <property type="entry name" value="ADENYLATE_KINASE"/>
    <property type="match status" value="1"/>
</dbReference>
<sequence>MTKFKFDIILYGGPGSGKGTQAGLLLKQLKAVTLNMGAELRKTAKMKTSIGREVAKYIDAGKIAPLKVSHKIVRNFFKKVPATQRIVFDGYPRTMAQVKLLDTLLKKHNREVLFIYLKLPMSVAKARLKKRAEIEGRHDDTDPAAIQNRIDVFNRQSKNIIRHYKNNQQLIVIDGVGSVAAVHKRIMRAIS</sequence>
<comment type="subunit">
    <text evidence="5 7">Monomer.</text>
</comment>
<accession>A0A420ZE07</accession>
<dbReference type="PRINTS" id="PR00094">
    <property type="entry name" value="ADENYLTKNASE"/>
</dbReference>
<dbReference type="InterPro" id="IPR033690">
    <property type="entry name" value="Adenylat_kinase_CS"/>
</dbReference>
<dbReference type="UniPathway" id="UPA00588">
    <property type="reaction ID" value="UER00649"/>
</dbReference>
<keyword evidence="2 5" id="KW-0545">Nucleotide biosynthesis</keyword>
<feature type="region of interest" description="NMP" evidence="5">
    <location>
        <begin position="35"/>
        <end position="64"/>
    </location>
</feature>
<comment type="pathway">
    <text evidence="5">Purine metabolism; AMP biosynthesis via salvage pathway; AMP from ADP: step 1/1.</text>
</comment>
<feature type="binding site" evidence="5">
    <location>
        <begin position="90"/>
        <end position="93"/>
    </location>
    <ligand>
        <name>AMP</name>
        <dbReference type="ChEBI" id="CHEBI:456215"/>
    </ligand>
</feature>
<evidence type="ECO:0000256" key="4">
    <source>
        <dbReference type="ARBA" id="ARBA00022777"/>
    </source>
</evidence>
<keyword evidence="3 5" id="KW-0547">Nucleotide-binding</keyword>
<dbReference type="AlphaFoldDB" id="A0A420ZE07"/>
<feature type="binding site" evidence="5">
    <location>
        <position position="177"/>
    </location>
    <ligand>
        <name>ATP</name>
        <dbReference type="ChEBI" id="CHEBI:30616"/>
    </ligand>
</feature>
<comment type="domain">
    <text evidence="5">Consists of three domains, a large central CORE domain and two small peripheral domains, NMPbind and LID, which undergo movements during catalysis. The LID domain closes over the site of phosphoryl transfer upon ATP binding. Assembling and dissambling the active center during each catalytic cycle provides an effective means to prevent ATP hydrolysis.</text>
</comment>
<evidence type="ECO:0000256" key="5">
    <source>
        <dbReference type="HAMAP-Rule" id="MF_00235"/>
    </source>
</evidence>
<feature type="binding site" evidence="5">
    <location>
        <position position="131"/>
    </location>
    <ligand>
        <name>ATP</name>
        <dbReference type="ChEBI" id="CHEBI:30616"/>
    </ligand>
</feature>
<feature type="binding site" evidence="5">
    <location>
        <position position="41"/>
    </location>
    <ligand>
        <name>AMP</name>
        <dbReference type="ChEBI" id="CHEBI:456215"/>
    </ligand>
</feature>
<evidence type="ECO:0000313" key="9">
    <source>
        <dbReference type="Proteomes" id="UP000281261"/>
    </source>
</evidence>
<dbReference type="InterPro" id="IPR027417">
    <property type="entry name" value="P-loop_NTPase"/>
</dbReference>
<feature type="binding site" evidence="5">
    <location>
        <begin position="15"/>
        <end position="20"/>
    </location>
    <ligand>
        <name>ATP</name>
        <dbReference type="ChEBI" id="CHEBI:30616"/>
    </ligand>
</feature>